<evidence type="ECO:0000256" key="1">
    <source>
        <dbReference type="SAM" id="MobiDB-lite"/>
    </source>
</evidence>
<dbReference type="Pfam" id="PF00903">
    <property type="entry name" value="Glyoxalase"/>
    <property type="match status" value="1"/>
</dbReference>
<dbReference type="Proteomes" id="UP000007799">
    <property type="component" value="Unassembled WGS sequence"/>
</dbReference>
<dbReference type="InterPro" id="IPR037523">
    <property type="entry name" value="VOC_core"/>
</dbReference>
<feature type="compositionally biased region" description="Basic and acidic residues" evidence="1">
    <location>
        <begin position="160"/>
        <end position="179"/>
    </location>
</feature>
<proteinExistence type="predicted"/>
<protein>
    <recommendedName>
        <fullName evidence="2">VOC domain-containing protein</fullName>
    </recommendedName>
</protein>
<dbReference type="KEGG" id="sre:PTSG_08186"/>
<reference evidence="3" key="1">
    <citation type="submission" date="2009-08" db="EMBL/GenBank/DDBJ databases">
        <title>Annotation of Salpingoeca rosetta.</title>
        <authorList>
            <consortium name="The Broad Institute Genome Sequencing Platform"/>
            <person name="Russ C."/>
            <person name="Cuomo C."/>
            <person name="Burger G."/>
            <person name="Gray M.W."/>
            <person name="Holland P.W.H."/>
            <person name="King N."/>
            <person name="Lang F.B.F."/>
            <person name="Roger A.J."/>
            <person name="Ruiz-Trillo I."/>
            <person name="Young S.K."/>
            <person name="Zeng Q."/>
            <person name="Gargeya S."/>
            <person name="Alvarado L."/>
            <person name="Berlin A."/>
            <person name="Chapman S.B."/>
            <person name="Chen Z."/>
            <person name="Freedman E."/>
            <person name="Gellesch M."/>
            <person name="Goldberg J."/>
            <person name="Griggs A."/>
            <person name="Gujja S."/>
            <person name="Heilman E."/>
            <person name="Heiman D."/>
            <person name="Howarth C."/>
            <person name="Mehta T."/>
            <person name="Neiman D."/>
            <person name="Pearson M."/>
            <person name="Roberts A."/>
            <person name="Saif S."/>
            <person name="Shea T."/>
            <person name="Shenoy N."/>
            <person name="Sisk P."/>
            <person name="Stolte C."/>
            <person name="Sykes S."/>
            <person name="White J."/>
            <person name="Yandava C."/>
            <person name="Haas B."/>
            <person name="Nusbaum C."/>
            <person name="Birren B."/>
        </authorList>
    </citation>
    <scope>NUCLEOTIDE SEQUENCE [LARGE SCALE GENOMIC DNA]</scope>
    <source>
        <strain evidence="3">ATCC 50818</strain>
    </source>
</reference>
<dbReference type="PANTHER" id="PTHR34109:SF1">
    <property type="entry name" value="VOC DOMAIN-CONTAINING PROTEIN"/>
    <property type="match status" value="1"/>
</dbReference>
<feature type="region of interest" description="Disordered" evidence="1">
    <location>
        <begin position="153"/>
        <end position="179"/>
    </location>
</feature>
<name>F2UI90_SALR5</name>
<dbReference type="SUPFAM" id="SSF54593">
    <property type="entry name" value="Glyoxalase/Bleomycin resistance protein/Dihydroxybiphenyl dioxygenase"/>
    <property type="match status" value="1"/>
</dbReference>
<sequence length="179" mass="19830">MSEQEAKKAKTTQAMLEKSPKVTPEICVGNVDKAIELYKAAFGATVKFGPYRDDSGKCVHCAVKFANGAWIFLMDDYFDTESKAPESTAVKTMNLFLSFEEDKLYPAWKRALANGCTVVTELKKQHWGGHYGCLVDELGIRWSFSGLFEVDTLPESPDEEGAKEGTANDKANADKETKQ</sequence>
<dbReference type="InterPro" id="IPR029068">
    <property type="entry name" value="Glyas_Bleomycin-R_OHBP_Dase"/>
</dbReference>
<dbReference type="GeneID" id="16071772"/>
<dbReference type="EMBL" id="GL832975">
    <property type="protein sequence ID" value="EGD76839.1"/>
    <property type="molecule type" value="Genomic_DNA"/>
</dbReference>
<accession>F2UI90</accession>
<dbReference type="PANTHER" id="PTHR34109">
    <property type="entry name" value="BNAUNNG04460D PROTEIN-RELATED"/>
    <property type="match status" value="1"/>
</dbReference>
<evidence type="ECO:0000313" key="3">
    <source>
        <dbReference type="EMBL" id="EGD76839.1"/>
    </source>
</evidence>
<dbReference type="Gene3D" id="3.10.180.10">
    <property type="entry name" value="2,3-Dihydroxybiphenyl 1,2-Dioxygenase, domain 1"/>
    <property type="match status" value="1"/>
</dbReference>
<dbReference type="RefSeq" id="XP_004991211.1">
    <property type="nucleotide sequence ID" value="XM_004991154.1"/>
</dbReference>
<dbReference type="PROSITE" id="PS51819">
    <property type="entry name" value="VOC"/>
    <property type="match status" value="1"/>
</dbReference>
<dbReference type="InterPro" id="IPR004360">
    <property type="entry name" value="Glyas_Fos-R_dOase_dom"/>
</dbReference>
<dbReference type="InParanoid" id="F2UI90"/>
<keyword evidence="4" id="KW-1185">Reference proteome</keyword>
<dbReference type="AlphaFoldDB" id="F2UI90"/>
<organism evidence="4">
    <name type="scientific">Salpingoeca rosetta (strain ATCC 50818 / BSB-021)</name>
    <dbReference type="NCBI Taxonomy" id="946362"/>
    <lineage>
        <taxon>Eukaryota</taxon>
        <taxon>Choanoflagellata</taxon>
        <taxon>Craspedida</taxon>
        <taxon>Salpingoecidae</taxon>
        <taxon>Salpingoeca</taxon>
    </lineage>
</organism>
<feature type="domain" description="VOC" evidence="2">
    <location>
        <begin position="19"/>
        <end position="147"/>
    </location>
</feature>
<gene>
    <name evidence="3" type="ORF">PTSG_08186</name>
</gene>
<evidence type="ECO:0000313" key="4">
    <source>
        <dbReference type="Proteomes" id="UP000007799"/>
    </source>
</evidence>
<evidence type="ECO:0000259" key="2">
    <source>
        <dbReference type="PROSITE" id="PS51819"/>
    </source>
</evidence>